<dbReference type="EMBL" id="CM029042">
    <property type="protein sequence ID" value="KAG2614766.1"/>
    <property type="molecule type" value="Genomic_DNA"/>
</dbReference>
<gene>
    <name evidence="3" type="ORF">PVAP13_3NG007300</name>
</gene>
<name>A0A8T0U149_PANVG</name>
<proteinExistence type="predicted"/>
<keyword evidence="4" id="KW-1185">Reference proteome</keyword>
<protein>
    <submittedName>
        <fullName evidence="3">Uncharacterized protein</fullName>
    </submittedName>
</protein>
<keyword evidence="1" id="KW-0812">Transmembrane</keyword>
<keyword evidence="1" id="KW-1133">Transmembrane helix</keyword>
<reference evidence="3" key="1">
    <citation type="submission" date="2020-05" db="EMBL/GenBank/DDBJ databases">
        <title>WGS assembly of Panicum virgatum.</title>
        <authorList>
            <person name="Lovell J.T."/>
            <person name="Jenkins J."/>
            <person name="Shu S."/>
            <person name="Juenger T.E."/>
            <person name="Schmutz J."/>
        </authorList>
    </citation>
    <scope>NUCLEOTIDE SEQUENCE</scope>
    <source>
        <strain evidence="3">AP13</strain>
    </source>
</reference>
<feature type="transmembrane region" description="Helical" evidence="1">
    <location>
        <begin position="44"/>
        <end position="63"/>
    </location>
</feature>
<evidence type="ECO:0000313" key="3">
    <source>
        <dbReference type="EMBL" id="KAG2614766.1"/>
    </source>
</evidence>
<comment type="caution">
    <text evidence="3">The sequence shown here is derived from an EMBL/GenBank/DDBJ whole genome shotgun (WGS) entry which is preliminary data.</text>
</comment>
<feature type="signal peptide" evidence="2">
    <location>
        <begin position="1"/>
        <end position="29"/>
    </location>
</feature>
<organism evidence="3 4">
    <name type="scientific">Panicum virgatum</name>
    <name type="common">Blackwell switchgrass</name>
    <dbReference type="NCBI Taxonomy" id="38727"/>
    <lineage>
        <taxon>Eukaryota</taxon>
        <taxon>Viridiplantae</taxon>
        <taxon>Streptophyta</taxon>
        <taxon>Embryophyta</taxon>
        <taxon>Tracheophyta</taxon>
        <taxon>Spermatophyta</taxon>
        <taxon>Magnoliopsida</taxon>
        <taxon>Liliopsida</taxon>
        <taxon>Poales</taxon>
        <taxon>Poaceae</taxon>
        <taxon>PACMAD clade</taxon>
        <taxon>Panicoideae</taxon>
        <taxon>Panicodae</taxon>
        <taxon>Paniceae</taxon>
        <taxon>Panicinae</taxon>
        <taxon>Panicum</taxon>
        <taxon>Panicum sect. Hiantes</taxon>
    </lineage>
</organism>
<sequence>MDQLSTSKLVSALLLLLACVAAQFGAVSAQYGNSGAVGTGPADAAGYLLGIAAGVLAVAAFVWT</sequence>
<keyword evidence="2" id="KW-0732">Signal</keyword>
<keyword evidence="1" id="KW-0472">Membrane</keyword>
<feature type="chain" id="PRO_5035918771" evidence="2">
    <location>
        <begin position="30"/>
        <end position="64"/>
    </location>
</feature>
<dbReference type="AlphaFoldDB" id="A0A8T0U149"/>
<dbReference type="Proteomes" id="UP000823388">
    <property type="component" value="Chromosome 3N"/>
</dbReference>
<evidence type="ECO:0000313" key="4">
    <source>
        <dbReference type="Proteomes" id="UP000823388"/>
    </source>
</evidence>
<evidence type="ECO:0000256" key="1">
    <source>
        <dbReference type="SAM" id="Phobius"/>
    </source>
</evidence>
<evidence type="ECO:0000256" key="2">
    <source>
        <dbReference type="SAM" id="SignalP"/>
    </source>
</evidence>
<accession>A0A8T0U149</accession>